<feature type="transmembrane region" description="Helical" evidence="10">
    <location>
        <begin position="89"/>
        <end position="110"/>
    </location>
</feature>
<sequence>MRTPRWASAVGLAICVIGVGIASYLTAVHYAGITPVCPAGAGSIINCGQVVTSQWSTIFGVPVPVLGLVFFVGMLPLQLPAAWRSNSPLIRVARLGGTVVGVGMILWLIYAELFLVGKICLWCTSVHVLTFILFCTTLFGTLATTPEPLDA</sequence>
<keyword evidence="13" id="KW-1185">Reference proteome</keyword>
<proteinExistence type="inferred from homology"/>
<dbReference type="PANTHER" id="PTHR34573:SF1">
    <property type="entry name" value="VITAMIN K EPOXIDE REDUCTASE DOMAIN-CONTAINING PROTEIN"/>
    <property type="match status" value="1"/>
</dbReference>
<evidence type="ECO:0000256" key="10">
    <source>
        <dbReference type="SAM" id="Phobius"/>
    </source>
</evidence>
<protein>
    <submittedName>
        <fullName evidence="12">Vitamin K epoxide reductase</fullName>
    </submittedName>
</protein>
<dbReference type="PANTHER" id="PTHR34573">
    <property type="entry name" value="VKC DOMAIN-CONTAINING PROTEIN"/>
    <property type="match status" value="1"/>
</dbReference>
<evidence type="ECO:0000256" key="8">
    <source>
        <dbReference type="ARBA" id="ARBA00023157"/>
    </source>
</evidence>
<comment type="caution">
    <text evidence="12">The sequence shown here is derived from an EMBL/GenBank/DDBJ whole genome shotgun (WGS) entry which is preliminary data.</text>
</comment>
<keyword evidence="8" id="KW-1015">Disulfide bond</keyword>
<evidence type="ECO:0000256" key="7">
    <source>
        <dbReference type="ARBA" id="ARBA00023136"/>
    </source>
</evidence>
<comment type="subcellular location">
    <subcellularLocation>
        <location evidence="1">Membrane</location>
        <topology evidence="1">Multi-pass membrane protein</topology>
    </subcellularLocation>
</comment>
<evidence type="ECO:0000256" key="2">
    <source>
        <dbReference type="ARBA" id="ARBA00006214"/>
    </source>
</evidence>
<keyword evidence="6" id="KW-0560">Oxidoreductase</keyword>
<keyword evidence="7 10" id="KW-0472">Membrane</keyword>
<evidence type="ECO:0000313" key="13">
    <source>
        <dbReference type="Proteomes" id="UP000437736"/>
    </source>
</evidence>
<evidence type="ECO:0000256" key="6">
    <source>
        <dbReference type="ARBA" id="ARBA00023002"/>
    </source>
</evidence>
<dbReference type="Pfam" id="PF07884">
    <property type="entry name" value="VKOR"/>
    <property type="match status" value="1"/>
</dbReference>
<name>A0ABW9QUC0_9ACTN</name>
<evidence type="ECO:0000259" key="11">
    <source>
        <dbReference type="SMART" id="SM00756"/>
    </source>
</evidence>
<reference evidence="12 13" key="1">
    <citation type="submission" date="2019-11" db="EMBL/GenBank/DDBJ databases">
        <title>Acidiferrimicrobium australis gen. nov., sp. nov., an acidophilic and obligately heterotrophic, member of the Actinobacteria that catalyses dissimilatory oxido- reduction of iron isolated from metal-rich acidic water in Chile.</title>
        <authorList>
            <person name="Gonzalez D."/>
            <person name="Huber K."/>
            <person name="Hedrich S."/>
            <person name="Rojas-Villalobos C."/>
            <person name="Quatrini R."/>
            <person name="Dinamarca M.A."/>
            <person name="Schwarz A."/>
            <person name="Canales C."/>
            <person name="Nancucheo I."/>
        </authorList>
    </citation>
    <scope>NUCLEOTIDE SEQUENCE [LARGE SCALE GENOMIC DNA]</scope>
    <source>
        <strain evidence="12 13">USS-CCA1</strain>
    </source>
</reference>
<dbReference type="Gene3D" id="1.20.1440.130">
    <property type="entry name" value="VKOR domain"/>
    <property type="match status" value="1"/>
</dbReference>
<dbReference type="EMBL" id="WJHE01000417">
    <property type="protein sequence ID" value="MST32877.1"/>
    <property type="molecule type" value="Genomic_DNA"/>
</dbReference>
<evidence type="ECO:0000256" key="9">
    <source>
        <dbReference type="ARBA" id="ARBA00023284"/>
    </source>
</evidence>
<evidence type="ECO:0000256" key="3">
    <source>
        <dbReference type="ARBA" id="ARBA00022692"/>
    </source>
</evidence>
<keyword evidence="5 10" id="KW-1133">Transmembrane helix</keyword>
<feature type="domain" description="Vitamin K epoxide reductase" evidence="11">
    <location>
        <begin position="4"/>
        <end position="141"/>
    </location>
</feature>
<feature type="transmembrane region" description="Helical" evidence="10">
    <location>
        <begin position="58"/>
        <end position="77"/>
    </location>
</feature>
<dbReference type="CDD" id="cd12918">
    <property type="entry name" value="VKOR_arc"/>
    <property type="match status" value="1"/>
</dbReference>
<dbReference type="SMART" id="SM00756">
    <property type="entry name" value="VKc"/>
    <property type="match status" value="1"/>
</dbReference>
<dbReference type="Proteomes" id="UP000437736">
    <property type="component" value="Unassembled WGS sequence"/>
</dbReference>
<feature type="transmembrane region" description="Helical" evidence="10">
    <location>
        <begin position="116"/>
        <end position="139"/>
    </location>
</feature>
<comment type="similarity">
    <text evidence="2">Belongs to the VKOR family.</text>
</comment>
<accession>A0ABW9QUC0</accession>
<keyword evidence="3 10" id="KW-0812">Transmembrane</keyword>
<evidence type="ECO:0000256" key="1">
    <source>
        <dbReference type="ARBA" id="ARBA00004141"/>
    </source>
</evidence>
<organism evidence="12 13">
    <name type="scientific">Acidiferrimicrobium australe</name>
    <dbReference type="NCBI Taxonomy" id="2664430"/>
    <lineage>
        <taxon>Bacteria</taxon>
        <taxon>Bacillati</taxon>
        <taxon>Actinomycetota</taxon>
        <taxon>Acidimicrobiia</taxon>
        <taxon>Acidimicrobiales</taxon>
        <taxon>Acidimicrobiaceae</taxon>
        <taxon>Acidiferrimicrobium</taxon>
    </lineage>
</organism>
<dbReference type="InterPro" id="IPR038354">
    <property type="entry name" value="VKOR_sf"/>
</dbReference>
<evidence type="ECO:0000313" key="12">
    <source>
        <dbReference type="EMBL" id="MST32877.1"/>
    </source>
</evidence>
<keyword evidence="9" id="KW-0676">Redox-active center</keyword>
<dbReference type="InterPro" id="IPR012932">
    <property type="entry name" value="VKOR"/>
</dbReference>
<evidence type="ECO:0000256" key="5">
    <source>
        <dbReference type="ARBA" id="ARBA00022989"/>
    </source>
</evidence>
<gene>
    <name evidence="12" type="ORF">GHK86_09115</name>
</gene>
<keyword evidence="4" id="KW-0874">Quinone</keyword>
<evidence type="ECO:0000256" key="4">
    <source>
        <dbReference type="ARBA" id="ARBA00022719"/>
    </source>
</evidence>